<dbReference type="Proteomes" id="UP001058074">
    <property type="component" value="Unassembled WGS sequence"/>
</dbReference>
<gene>
    <name evidence="1" type="ORF">rsdtw13_26550</name>
</gene>
<name>A0ACB5RF12_9CLOT</name>
<accession>A0ACB5RF12</accession>
<comment type="caution">
    <text evidence="1">The sequence shown here is derived from an EMBL/GenBank/DDBJ whole genome shotgun (WGS) entry which is preliminary data.</text>
</comment>
<organism evidence="1 2">
    <name type="scientific">Inconstantimicrobium mannanitabidum</name>
    <dbReference type="NCBI Taxonomy" id="1604901"/>
    <lineage>
        <taxon>Bacteria</taxon>
        <taxon>Bacillati</taxon>
        <taxon>Bacillota</taxon>
        <taxon>Clostridia</taxon>
        <taxon>Eubacteriales</taxon>
        <taxon>Clostridiaceae</taxon>
        <taxon>Inconstantimicrobium</taxon>
    </lineage>
</organism>
<dbReference type="EMBL" id="BROD01000001">
    <property type="protein sequence ID" value="GKX67397.1"/>
    <property type="molecule type" value="Genomic_DNA"/>
</dbReference>
<proteinExistence type="predicted"/>
<protein>
    <submittedName>
        <fullName evidence="1">Uncharacterized protein</fullName>
    </submittedName>
</protein>
<reference evidence="1" key="1">
    <citation type="journal article" date="2025" name="Int. J. Syst. Evol. Microbiol.">
        <title>Inconstantimicrobium mannanitabidum sp. nov., a novel member of the family Clostridiaceae isolated from anoxic soil under the treatment of reductive soil disinfestation.</title>
        <authorList>
            <person name="Ueki A."/>
            <person name="Tonouchi A."/>
            <person name="Honma S."/>
            <person name="Kaku N."/>
            <person name="Ueki K."/>
        </authorList>
    </citation>
    <scope>NUCLEOTIDE SEQUENCE</scope>
    <source>
        <strain evidence="1">TW13</strain>
    </source>
</reference>
<keyword evidence="2" id="KW-1185">Reference proteome</keyword>
<evidence type="ECO:0000313" key="1">
    <source>
        <dbReference type="EMBL" id="GKX67397.1"/>
    </source>
</evidence>
<evidence type="ECO:0000313" key="2">
    <source>
        <dbReference type="Proteomes" id="UP001058074"/>
    </source>
</evidence>
<sequence>MSKEVKRGYVPTDEKEFNGENLEKVKRAQSDIFMLIDRGYPIKNASTFAGNHYLLSERQRLAIVRATSPSEDIQKRKSKQITSGFEGETVYIDGLNLIISMEIALSESTMIKCMDGTIRDLAGLRGTYKLIDKTDIAINLIGQKLEEMKVGKVYFYLDSPVSNTGRLKQRILELLAGVSYEVNVELVNNADVVLETKGYVISSDAIILNKCDSWINLAYEIVSEKLPDLKYIDLSI</sequence>